<comment type="catalytic activity">
    <reaction evidence="10">
        <text>L-threonyl-[protein] + ATP = O-phospho-L-threonyl-[protein] + ADP + H(+)</text>
        <dbReference type="Rhea" id="RHEA:46608"/>
        <dbReference type="Rhea" id="RHEA-COMP:11060"/>
        <dbReference type="Rhea" id="RHEA-COMP:11605"/>
        <dbReference type="ChEBI" id="CHEBI:15378"/>
        <dbReference type="ChEBI" id="CHEBI:30013"/>
        <dbReference type="ChEBI" id="CHEBI:30616"/>
        <dbReference type="ChEBI" id="CHEBI:61977"/>
        <dbReference type="ChEBI" id="CHEBI:456216"/>
        <dbReference type="EC" id="2.7.11.22"/>
    </reaction>
</comment>
<dbReference type="Gene3D" id="3.30.200.20">
    <property type="entry name" value="Phosphorylase Kinase, domain 1"/>
    <property type="match status" value="1"/>
</dbReference>
<dbReference type="PANTHER" id="PTHR24056:SF546">
    <property type="entry name" value="CYCLIN-DEPENDENT KINASE 12"/>
    <property type="match status" value="1"/>
</dbReference>
<comment type="subcellular location">
    <subcellularLocation>
        <location evidence="1">Nucleus</location>
    </subcellularLocation>
</comment>
<keyword evidence="8 12" id="KW-0067">ATP-binding</keyword>
<comment type="catalytic activity">
    <reaction evidence="11">
        <text>L-seryl-[protein] + ATP = O-phospho-L-seryl-[protein] + ADP + H(+)</text>
        <dbReference type="Rhea" id="RHEA:17989"/>
        <dbReference type="Rhea" id="RHEA-COMP:9863"/>
        <dbReference type="Rhea" id="RHEA-COMP:11604"/>
        <dbReference type="ChEBI" id="CHEBI:15378"/>
        <dbReference type="ChEBI" id="CHEBI:29999"/>
        <dbReference type="ChEBI" id="CHEBI:30616"/>
        <dbReference type="ChEBI" id="CHEBI:83421"/>
        <dbReference type="ChEBI" id="CHEBI:456216"/>
        <dbReference type="EC" id="2.7.11.22"/>
    </reaction>
</comment>
<dbReference type="GO" id="GO:0004693">
    <property type="term" value="F:cyclin-dependent protein serine/threonine kinase activity"/>
    <property type="evidence" value="ECO:0007669"/>
    <property type="project" value="UniProtKB-EC"/>
</dbReference>
<dbReference type="Proteomes" id="UP000266861">
    <property type="component" value="Unassembled WGS sequence"/>
</dbReference>
<keyword evidence="4" id="KW-0723">Serine/threonine-protein kinase</keyword>
<dbReference type="InterPro" id="IPR000719">
    <property type="entry name" value="Prot_kinase_dom"/>
</dbReference>
<evidence type="ECO:0000259" key="14">
    <source>
        <dbReference type="PROSITE" id="PS50011"/>
    </source>
</evidence>
<dbReference type="Pfam" id="PF00069">
    <property type="entry name" value="Pkinase"/>
    <property type="match status" value="1"/>
</dbReference>
<evidence type="ECO:0000256" key="1">
    <source>
        <dbReference type="ARBA" id="ARBA00004123"/>
    </source>
</evidence>
<evidence type="ECO:0000256" key="8">
    <source>
        <dbReference type="ARBA" id="ARBA00022840"/>
    </source>
</evidence>
<feature type="compositionally biased region" description="Pro residues" evidence="13">
    <location>
        <begin position="154"/>
        <end position="175"/>
    </location>
</feature>
<feature type="compositionally biased region" description="Low complexity" evidence="13">
    <location>
        <begin position="201"/>
        <end position="214"/>
    </location>
</feature>
<dbReference type="OrthoDB" id="204883at2759"/>
<evidence type="ECO:0000256" key="10">
    <source>
        <dbReference type="ARBA" id="ARBA00047811"/>
    </source>
</evidence>
<dbReference type="AlphaFoldDB" id="A0A397JMQ2"/>
<dbReference type="EMBL" id="PQFF01000036">
    <property type="protein sequence ID" value="RHZ87256.1"/>
    <property type="molecule type" value="Genomic_DNA"/>
</dbReference>
<evidence type="ECO:0000256" key="4">
    <source>
        <dbReference type="ARBA" id="ARBA00022527"/>
    </source>
</evidence>
<feature type="compositionally biased region" description="Basic and acidic residues" evidence="13">
    <location>
        <begin position="70"/>
        <end position="108"/>
    </location>
</feature>
<proteinExistence type="inferred from homology"/>
<feature type="region of interest" description="Disordered" evidence="13">
    <location>
        <begin position="1"/>
        <end position="220"/>
    </location>
</feature>
<dbReference type="PROSITE" id="PS00108">
    <property type="entry name" value="PROTEIN_KINASE_ST"/>
    <property type="match status" value="1"/>
</dbReference>
<keyword evidence="7" id="KW-0418">Kinase</keyword>
<dbReference type="GO" id="GO:0005524">
    <property type="term" value="F:ATP binding"/>
    <property type="evidence" value="ECO:0007669"/>
    <property type="project" value="UniProtKB-UniRule"/>
</dbReference>
<comment type="similarity">
    <text evidence="2">Belongs to the protein kinase superfamily. CMGC Ser/Thr protein kinase family. CDC2/CDKX subfamily.</text>
</comment>
<evidence type="ECO:0000256" key="13">
    <source>
        <dbReference type="SAM" id="MobiDB-lite"/>
    </source>
</evidence>
<dbReference type="SMART" id="SM00220">
    <property type="entry name" value="S_TKc"/>
    <property type="match status" value="1"/>
</dbReference>
<gene>
    <name evidence="15" type="ORF">Glove_38g36</name>
</gene>
<accession>A0A397JMQ2</accession>
<dbReference type="GO" id="GO:0032968">
    <property type="term" value="P:positive regulation of transcription elongation by RNA polymerase II"/>
    <property type="evidence" value="ECO:0007669"/>
    <property type="project" value="TreeGrafter"/>
</dbReference>
<dbReference type="GO" id="GO:0008024">
    <property type="term" value="C:cyclin/CDK positive transcription elongation factor complex"/>
    <property type="evidence" value="ECO:0007669"/>
    <property type="project" value="TreeGrafter"/>
</dbReference>
<keyword evidence="16" id="KW-1185">Reference proteome</keyword>
<dbReference type="InterPro" id="IPR017441">
    <property type="entry name" value="Protein_kinase_ATP_BS"/>
</dbReference>
<evidence type="ECO:0000256" key="12">
    <source>
        <dbReference type="PROSITE-ProRule" id="PRU10141"/>
    </source>
</evidence>
<dbReference type="EC" id="2.7.11.22" evidence="3"/>
<dbReference type="FunFam" id="1.10.510.10:FF:000624">
    <property type="entry name" value="Mitogen-activated protein kinase"/>
    <property type="match status" value="1"/>
</dbReference>
<evidence type="ECO:0000256" key="7">
    <source>
        <dbReference type="ARBA" id="ARBA00022777"/>
    </source>
</evidence>
<keyword evidence="9" id="KW-0539">Nucleus</keyword>
<feature type="binding site" evidence="12">
    <location>
        <position position="256"/>
    </location>
    <ligand>
        <name>ATP</name>
        <dbReference type="ChEBI" id="CHEBI:30616"/>
    </ligand>
</feature>
<dbReference type="InterPro" id="IPR011009">
    <property type="entry name" value="Kinase-like_dom_sf"/>
</dbReference>
<dbReference type="PROSITE" id="PS50011">
    <property type="entry name" value="PROTEIN_KINASE_DOM"/>
    <property type="match status" value="1"/>
</dbReference>
<evidence type="ECO:0000256" key="9">
    <source>
        <dbReference type="ARBA" id="ARBA00023242"/>
    </source>
</evidence>
<dbReference type="SUPFAM" id="SSF56112">
    <property type="entry name" value="Protein kinase-like (PK-like)"/>
    <property type="match status" value="1"/>
</dbReference>
<dbReference type="Gene3D" id="1.10.510.10">
    <property type="entry name" value="Transferase(Phosphotransferase) domain 1"/>
    <property type="match status" value="1"/>
</dbReference>
<evidence type="ECO:0000256" key="3">
    <source>
        <dbReference type="ARBA" id="ARBA00012425"/>
    </source>
</evidence>
<protein>
    <recommendedName>
        <fullName evidence="3">cyclin-dependent kinase</fullName>
        <ecNumber evidence="3">2.7.11.22</ecNumber>
    </recommendedName>
</protein>
<dbReference type="FunFam" id="3.30.200.20:FF:000124">
    <property type="entry name" value="Cyclin-dependent kinase 4"/>
    <property type="match status" value="1"/>
</dbReference>
<keyword evidence="5" id="KW-0808">Transferase</keyword>
<feature type="compositionally biased region" description="Low complexity" evidence="13">
    <location>
        <begin position="140"/>
        <end position="153"/>
    </location>
</feature>
<feature type="compositionally biased region" description="Basic and acidic residues" evidence="13">
    <location>
        <begin position="1"/>
        <end position="46"/>
    </location>
</feature>
<evidence type="ECO:0000313" key="15">
    <source>
        <dbReference type="EMBL" id="RHZ87256.1"/>
    </source>
</evidence>
<comment type="caution">
    <text evidence="15">The sequence shown here is derived from an EMBL/GenBank/DDBJ whole genome shotgun (WGS) entry which is preliminary data.</text>
</comment>
<dbReference type="PANTHER" id="PTHR24056">
    <property type="entry name" value="CELL DIVISION PROTEIN KINASE"/>
    <property type="match status" value="1"/>
</dbReference>
<dbReference type="GO" id="GO:0008353">
    <property type="term" value="F:RNA polymerase II CTD heptapeptide repeat kinase activity"/>
    <property type="evidence" value="ECO:0007669"/>
    <property type="project" value="TreeGrafter"/>
</dbReference>
<dbReference type="GO" id="GO:0030332">
    <property type="term" value="F:cyclin binding"/>
    <property type="evidence" value="ECO:0007669"/>
    <property type="project" value="TreeGrafter"/>
</dbReference>
<evidence type="ECO:0000256" key="6">
    <source>
        <dbReference type="ARBA" id="ARBA00022741"/>
    </source>
</evidence>
<evidence type="ECO:0000256" key="11">
    <source>
        <dbReference type="ARBA" id="ARBA00048367"/>
    </source>
</evidence>
<dbReference type="InterPro" id="IPR008271">
    <property type="entry name" value="Ser/Thr_kinase_AS"/>
</dbReference>
<evidence type="ECO:0000313" key="16">
    <source>
        <dbReference type="Proteomes" id="UP000266861"/>
    </source>
</evidence>
<dbReference type="CDD" id="cd07840">
    <property type="entry name" value="STKc_CDK9_like"/>
    <property type="match status" value="1"/>
</dbReference>
<feature type="compositionally biased region" description="Low complexity" evidence="13">
    <location>
        <begin position="48"/>
        <end position="69"/>
    </location>
</feature>
<evidence type="ECO:0000256" key="2">
    <source>
        <dbReference type="ARBA" id="ARBA00006485"/>
    </source>
</evidence>
<feature type="domain" description="Protein kinase" evidence="14">
    <location>
        <begin position="227"/>
        <end position="509"/>
    </location>
</feature>
<evidence type="ECO:0000256" key="5">
    <source>
        <dbReference type="ARBA" id="ARBA00022679"/>
    </source>
</evidence>
<reference evidence="15 16" key="1">
    <citation type="submission" date="2018-08" db="EMBL/GenBank/DDBJ databases">
        <title>Genome and evolution of the arbuscular mycorrhizal fungus Diversispora epigaea (formerly Glomus versiforme) and its bacterial endosymbionts.</title>
        <authorList>
            <person name="Sun X."/>
            <person name="Fei Z."/>
            <person name="Harrison M."/>
        </authorList>
    </citation>
    <scope>NUCLEOTIDE SEQUENCE [LARGE SCALE GENOMIC DNA]</scope>
    <source>
        <strain evidence="15 16">IT104</strain>
    </source>
</reference>
<dbReference type="PROSITE" id="PS00107">
    <property type="entry name" value="PROTEIN_KINASE_ATP"/>
    <property type="match status" value="1"/>
</dbReference>
<sequence>MDHPRHYRPSREMKNYRDERTYRNERSEDRSRKDRYWRNRDRDGQSERNNASNDNHNNRNNDNNNNNIGGRDRRPFYDYRDHRDHRDRSHERNQRRDDDRKRFHRDEPSTLSRSSYRDESSHRDKRQCSRSHHDNQQIGRHQWSRQPPSQQPQRPHPPQQPQRPHPPQQPQQPQRPHPRSQQPTQPLPQSLKPPKAVDAQPPSTNLPTNPTTVPRASRLTVKPTELYEKLEQIGEGAYGTVFKAKSRENGEIVALKHIRMEMEQGFPTSAIREIRILQKLNHEHIVRLKEIMTYKEDVFMVFEYMRCDLTRIIPNPQITYGPQHVKFLMKNLLEGLAHIHEHNILHRDIKPANLLISNDGDLKLCDFGLSRQFVPKRLNEYSNRVVTLCYRSPELCLGATNYGPEIDLWSVGCMMMELTTRKLLFPGWDEISQLGMVFKLMGAPSTNEWPEMVDLPLYAAIHFPESKSCFREKYSNDLSPGALELVEALLSINPAHRPTAREALNFAYFTSEEPKVCLPSEISKSVDCFAEFRGGKIS</sequence>
<dbReference type="InterPro" id="IPR050108">
    <property type="entry name" value="CDK"/>
</dbReference>
<dbReference type="STRING" id="1348612.A0A397JMQ2"/>
<name>A0A397JMQ2_9GLOM</name>
<feature type="compositionally biased region" description="Low complexity" evidence="13">
    <location>
        <begin position="176"/>
        <end position="194"/>
    </location>
</feature>
<keyword evidence="6 12" id="KW-0547">Nucleotide-binding</keyword>
<organism evidence="15 16">
    <name type="scientific">Diversispora epigaea</name>
    <dbReference type="NCBI Taxonomy" id="1348612"/>
    <lineage>
        <taxon>Eukaryota</taxon>
        <taxon>Fungi</taxon>
        <taxon>Fungi incertae sedis</taxon>
        <taxon>Mucoromycota</taxon>
        <taxon>Glomeromycotina</taxon>
        <taxon>Glomeromycetes</taxon>
        <taxon>Diversisporales</taxon>
        <taxon>Diversisporaceae</taxon>
        <taxon>Diversispora</taxon>
    </lineage>
</organism>